<dbReference type="Gene3D" id="3.20.20.140">
    <property type="entry name" value="Metal-dependent hydrolases"/>
    <property type="match status" value="1"/>
</dbReference>
<dbReference type="InParanoid" id="A0A152A7S9"/>
<evidence type="ECO:0000256" key="1">
    <source>
        <dbReference type="SAM" id="Phobius"/>
    </source>
</evidence>
<organism evidence="3 4">
    <name type="scientific">Tieghemostelium lacteum</name>
    <name type="common">Slime mold</name>
    <name type="synonym">Dictyostelium lacteum</name>
    <dbReference type="NCBI Taxonomy" id="361077"/>
    <lineage>
        <taxon>Eukaryota</taxon>
        <taxon>Amoebozoa</taxon>
        <taxon>Evosea</taxon>
        <taxon>Eumycetozoa</taxon>
        <taxon>Dictyostelia</taxon>
        <taxon>Dictyosteliales</taxon>
        <taxon>Raperosteliaceae</taxon>
        <taxon>Tieghemostelium</taxon>
    </lineage>
</organism>
<dbReference type="OMA" id="ANGYNAV"/>
<feature type="transmembrane region" description="Helical" evidence="1">
    <location>
        <begin position="366"/>
        <end position="387"/>
    </location>
</feature>
<protein>
    <recommendedName>
        <fullName evidence="2">Polymerase/histidinol phosphatase N-terminal domain-containing protein</fullName>
    </recommendedName>
</protein>
<dbReference type="AlphaFoldDB" id="A0A152A7S9"/>
<feature type="transmembrane region" description="Helical" evidence="1">
    <location>
        <begin position="21"/>
        <end position="51"/>
    </location>
</feature>
<evidence type="ECO:0000313" key="4">
    <source>
        <dbReference type="Proteomes" id="UP000076078"/>
    </source>
</evidence>
<dbReference type="PANTHER" id="PTHR42924">
    <property type="entry name" value="EXONUCLEASE"/>
    <property type="match status" value="1"/>
</dbReference>
<dbReference type="EMBL" id="LODT01000004">
    <property type="protein sequence ID" value="KYR02290.1"/>
    <property type="molecule type" value="Genomic_DNA"/>
</dbReference>
<comment type="caution">
    <text evidence="3">The sequence shown here is derived from an EMBL/GenBank/DDBJ whole genome shotgun (WGS) entry which is preliminary data.</text>
</comment>
<accession>A0A152A7S9</accession>
<dbReference type="Proteomes" id="UP000076078">
    <property type="component" value="Unassembled WGS sequence"/>
</dbReference>
<dbReference type="GO" id="GO:0035312">
    <property type="term" value="F:5'-3' DNA exonuclease activity"/>
    <property type="evidence" value="ECO:0007669"/>
    <property type="project" value="TreeGrafter"/>
</dbReference>
<evidence type="ECO:0000259" key="2">
    <source>
        <dbReference type="SMART" id="SM00481"/>
    </source>
</evidence>
<name>A0A152A7S9_TIELA</name>
<dbReference type="SMART" id="SM00481">
    <property type="entry name" value="POLIIIAc"/>
    <property type="match status" value="1"/>
</dbReference>
<keyword evidence="1" id="KW-0812">Transmembrane</keyword>
<keyword evidence="1" id="KW-1133">Transmembrane helix</keyword>
<gene>
    <name evidence="3" type="ORF">DLAC_01122</name>
</gene>
<keyword evidence="1" id="KW-0472">Membrane</keyword>
<dbReference type="InterPro" id="IPR004013">
    <property type="entry name" value="PHP_dom"/>
</dbReference>
<dbReference type="InterPro" id="IPR016195">
    <property type="entry name" value="Pol/histidinol_Pase-like"/>
</dbReference>
<dbReference type="GO" id="GO:0004534">
    <property type="term" value="F:5'-3' RNA exonuclease activity"/>
    <property type="evidence" value="ECO:0007669"/>
    <property type="project" value="TreeGrafter"/>
</dbReference>
<keyword evidence="4" id="KW-1185">Reference proteome</keyword>
<sequence length="423" mass="48421">MAVLNKIMIPDKEKVLQRLKWLWLLLVPSLRRLILTVVIATLVSVIGVLIYNSPPSLYTSYELVINWSYDPRVLIPFDSNFTYNILLDSHCHTTYSDGSLTPEQNIQWHIANGYNAMFVTDHNTLSGGIETQKIAREKYNDQIKVLVGYEWSNCRVHLNFIGINESITPIQDPTDEEIQDAINQAHQQGGIVVYNHRPWSYWANLGQPTVQQFASWGVDYFDIANTYYFDMQTFLYARENGFGITTANDFHGGTQATGWTLLNKENVTNYNSSAPINASYFTEEDLFQLFKQKKTSFLYQVTGSGYDVGSKLTKNPKYNFYSPWIKVGSFFHSFYSLQRGAASFVNGGSCGSQTVTIDESAIKSCVLWFVVLFLLGEIFRSIIMFIVKYIKMKRAQRAQSSRTIKEWQEDFGVVDQPLLNLEL</sequence>
<dbReference type="PANTHER" id="PTHR42924:SF3">
    <property type="entry name" value="POLYMERASE_HISTIDINOL PHOSPHATASE N-TERMINAL DOMAIN-CONTAINING PROTEIN"/>
    <property type="match status" value="1"/>
</dbReference>
<feature type="domain" description="Polymerase/histidinol phosphatase N-terminal" evidence="2">
    <location>
        <begin position="87"/>
        <end position="155"/>
    </location>
</feature>
<dbReference type="Pfam" id="PF02811">
    <property type="entry name" value="PHP"/>
    <property type="match status" value="1"/>
</dbReference>
<reference evidence="3 4" key="1">
    <citation type="submission" date="2015-12" db="EMBL/GenBank/DDBJ databases">
        <title>Dictyostelia acquired genes for synthesis and detection of signals that induce cell-type specialization by lateral gene transfer from prokaryotes.</title>
        <authorList>
            <person name="Gloeckner G."/>
            <person name="Schaap P."/>
        </authorList>
    </citation>
    <scope>NUCLEOTIDE SEQUENCE [LARGE SCALE GENOMIC DNA]</scope>
    <source>
        <strain evidence="3 4">TK</strain>
    </source>
</reference>
<dbReference type="SUPFAM" id="SSF89550">
    <property type="entry name" value="PHP domain-like"/>
    <property type="match status" value="1"/>
</dbReference>
<dbReference type="InterPro" id="IPR003141">
    <property type="entry name" value="Pol/His_phosphatase_N"/>
</dbReference>
<dbReference type="OrthoDB" id="16564at2759"/>
<dbReference type="InterPro" id="IPR052018">
    <property type="entry name" value="PHP_domain"/>
</dbReference>
<proteinExistence type="predicted"/>
<evidence type="ECO:0000313" key="3">
    <source>
        <dbReference type="EMBL" id="KYR02290.1"/>
    </source>
</evidence>